<accession>A0A6J7RRE4</accession>
<dbReference type="SUPFAM" id="SSF53335">
    <property type="entry name" value="S-adenosyl-L-methionine-dependent methyltransferases"/>
    <property type="match status" value="1"/>
</dbReference>
<dbReference type="Pfam" id="PF13649">
    <property type="entry name" value="Methyltransf_25"/>
    <property type="match status" value="1"/>
</dbReference>
<evidence type="ECO:0000313" key="2">
    <source>
        <dbReference type="EMBL" id="CAB5031296.1"/>
    </source>
</evidence>
<reference evidence="2" key="1">
    <citation type="submission" date="2020-05" db="EMBL/GenBank/DDBJ databases">
        <authorList>
            <person name="Chiriac C."/>
            <person name="Salcher M."/>
            <person name="Ghai R."/>
            <person name="Kavagutti S V."/>
        </authorList>
    </citation>
    <scope>NUCLEOTIDE SEQUENCE</scope>
</reference>
<sequence>MAVSEPPQHTISFGPHVANDAELRLVGDVKGKRVLELGLPHGHANSVAMAQSGARAMAIDNSAERIALARRTAETAEVRVEFHQAELADMGFVTSSSLDLVLCIDKLNAVDDIDRLLRQVHRVLKSEASFVAVVEHPAAAMFDNDDAVARRRYGADGALTIGELCMSLQRSNFAIDLLYELMPLNAPRALVPTTLAMRARKLGS</sequence>
<dbReference type="Gene3D" id="3.40.50.150">
    <property type="entry name" value="Vaccinia Virus protein VP39"/>
    <property type="match status" value="1"/>
</dbReference>
<organism evidence="2">
    <name type="scientific">freshwater metagenome</name>
    <dbReference type="NCBI Taxonomy" id="449393"/>
    <lineage>
        <taxon>unclassified sequences</taxon>
        <taxon>metagenomes</taxon>
        <taxon>ecological metagenomes</taxon>
    </lineage>
</organism>
<dbReference type="EMBL" id="CAFBPN010000150">
    <property type="protein sequence ID" value="CAB5031296.1"/>
    <property type="molecule type" value="Genomic_DNA"/>
</dbReference>
<feature type="domain" description="Methyltransferase" evidence="1">
    <location>
        <begin position="34"/>
        <end position="126"/>
    </location>
</feature>
<dbReference type="AlphaFoldDB" id="A0A6J7RRE4"/>
<gene>
    <name evidence="2" type="ORF">UFOPK4098_01574</name>
</gene>
<proteinExistence type="predicted"/>
<dbReference type="CDD" id="cd02440">
    <property type="entry name" value="AdoMet_MTases"/>
    <property type="match status" value="1"/>
</dbReference>
<protein>
    <submittedName>
        <fullName evidence="2">Unannotated protein</fullName>
    </submittedName>
</protein>
<name>A0A6J7RRE4_9ZZZZ</name>
<evidence type="ECO:0000259" key="1">
    <source>
        <dbReference type="Pfam" id="PF13649"/>
    </source>
</evidence>
<dbReference type="InterPro" id="IPR029063">
    <property type="entry name" value="SAM-dependent_MTases_sf"/>
</dbReference>
<dbReference type="InterPro" id="IPR041698">
    <property type="entry name" value="Methyltransf_25"/>
</dbReference>